<accession>A0A1X7HPB8</accession>
<proteinExistence type="predicted"/>
<dbReference type="EMBL" id="LT840184">
    <property type="protein sequence ID" value="SMF89782.1"/>
    <property type="molecule type" value="Genomic_DNA"/>
</dbReference>
<evidence type="ECO:0000313" key="1">
    <source>
        <dbReference type="EMBL" id="SMF89782.1"/>
    </source>
</evidence>
<dbReference type="InterPro" id="IPR012340">
    <property type="entry name" value="NA-bd_OB-fold"/>
</dbReference>
<gene>
    <name evidence="1" type="ORF">SAMN05661091_4774</name>
</gene>
<dbReference type="RefSeq" id="WP_244562814.1">
    <property type="nucleotide sequence ID" value="NZ_LT840184.1"/>
</dbReference>
<dbReference type="Gene3D" id="2.40.50.140">
    <property type="entry name" value="Nucleic acid-binding proteins"/>
    <property type="match status" value="1"/>
</dbReference>
<dbReference type="STRING" id="1313296.SAMN05661091_4774"/>
<evidence type="ECO:0000313" key="2">
    <source>
        <dbReference type="Proteomes" id="UP000192940"/>
    </source>
</evidence>
<dbReference type="InterPro" id="IPR021598">
    <property type="entry name" value="DUF3221"/>
</dbReference>
<sequence length="172" mass="18953">MNKLIITVIMLLFSLSLIGYNPDTTAIEPGIEGYVVGKADDQILVVSSVPKDYSSTGGVKEFYNAIWFSNAPKDISIGQKVQVWYDMVLESYPGKSKAKQVSVVPSSQPEHANLTEPEVIRKALTSQGLSSAEVPVIKTVNYIAEKDIWIVHIKQGEAELNVQIIDEKQNSE</sequence>
<evidence type="ECO:0008006" key="3">
    <source>
        <dbReference type="Google" id="ProtNLM"/>
    </source>
</evidence>
<keyword evidence="2" id="KW-1185">Reference proteome</keyword>
<dbReference type="Pfam" id="PF11518">
    <property type="entry name" value="DUF3221"/>
    <property type="match status" value="1"/>
</dbReference>
<dbReference type="AlphaFoldDB" id="A0A1X7HPB8"/>
<organism evidence="1 2">
    <name type="scientific">Paenibacillus uliginis N3/975</name>
    <dbReference type="NCBI Taxonomy" id="1313296"/>
    <lineage>
        <taxon>Bacteria</taxon>
        <taxon>Bacillati</taxon>
        <taxon>Bacillota</taxon>
        <taxon>Bacilli</taxon>
        <taxon>Bacillales</taxon>
        <taxon>Paenibacillaceae</taxon>
        <taxon>Paenibacillus</taxon>
    </lineage>
</organism>
<dbReference type="Proteomes" id="UP000192940">
    <property type="component" value="Chromosome I"/>
</dbReference>
<protein>
    <recommendedName>
        <fullName evidence="3">DUF3221 domain-containing protein</fullName>
    </recommendedName>
</protein>
<name>A0A1X7HPB8_9BACL</name>
<reference evidence="1 2" key="1">
    <citation type="submission" date="2017-04" db="EMBL/GenBank/DDBJ databases">
        <authorList>
            <person name="Afonso C.L."/>
            <person name="Miller P.J."/>
            <person name="Scott M.A."/>
            <person name="Spackman E."/>
            <person name="Goraichik I."/>
            <person name="Dimitrov K.M."/>
            <person name="Suarez D.L."/>
            <person name="Swayne D.E."/>
        </authorList>
    </citation>
    <scope>NUCLEOTIDE SEQUENCE [LARGE SCALE GENOMIC DNA]</scope>
    <source>
        <strain evidence="1 2">N3/975</strain>
    </source>
</reference>